<protein>
    <submittedName>
        <fullName evidence="1">Uncharacterized protein DUF1905</fullName>
    </submittedName>
</protein>
<name>A0A3N2DCJ8_9MICO</name>
<dbReference type="Proteomes" id="UP000275356">
    <property type="component" value="Unassembled WGS sequence"/>
</dbReference>
<dbReference type="RefSeq" id="WP_123740049.1">
    <property type="nucleotide sequence ID" value="NZ_RKHQ01000001.1"/>
</dbReference>
<dbReference type="Pfam" id="PF08922">
    <property type="entry name" value="DUF1905"/>
    <property type="match status" value="1"/>
</dbReference>
<dbReference type="Pfam" id="PF13376">
    <property type="entry name" value="OmdA"/>
    <property type="match status" value="1"/>
</dbReference>
<comment type="caution">
    <text evidence="1">The sequence shown here is derived from an EMBL/GenBank/DDBJ whole genome shotgun (WGS) entry which is preliminary data.</text>
</comment>
<evidence type="ECO:0000313" key="2">
    <source>
        <dbReference type="Proteomes" id="UP000275356"/>
    </source>
</evidence>
<dbReference type="InterPro" id="IPR015018">
    <property type="entry name" value="DUF1905"/>
</dbReference>
<organism evidence="1 2">
    <name type="scientific">Salana multivorans</name>
    <dbReference type="NCBI Taxonomy" id="120377"/>
    <lineage>
        <taxon>Bacteria</taxon>
        <taxon>Bacillati</taxon>
        <taxon>Actinomycetota</taxon>
        <taxon>Actinomycetes</taxon>
        <taxon>Micrococcales</taxon>
        <taxon>Beutenbergiaceae</taxon>
        <taxon>Salana</taxon>
    </lineage>
</organism>
<dbReference type="SUPFAM" id="SSF141694">
    <property type="entry name" value="AF2212/PG0164-like"/>
    <property type="match status" value="1"/>
</dbReference>
<dbReference type="AlphaFoldDB" id="A0A3N2DCJ8"/>
<evidence type="ECO:0000313" key="1">
    <source>
        <dbReference type="EMBL" id="ROR97467.1"/>
    </source>
</evidence>
<dbReference type="OrthoDB" id="9803948at2"/>
<dbReference type="Gene3D" id="2.40.30.100">
    <property type="entry name" value="AF2212/PG0164-like"/>
    <property type="match status" value="1"/>
</dbReference>
<gene>
    <name evidence="1" type="ORF">EDD28_2066</name>
</gene>
<keyword evidence="2" id="KW-1185">Reference proteome</keyword>
<proteinExistence type="predicted"/>
<dbReference type="EMBL" id="RKHQ01000001">
    <property type="protein sequence ID" value="ROR97467.1"/>
    <property type="molecule type" value="Genomic_DNA"/>
</dbReference>
<accession>A0A3N2DCJ8</accession>
<reference evidence="1 2" key="1">
    <citation type="submission" date="2018-11" db="EMBL/GenBank/DDBJ databases">
        <title>Sequencing the genomes of 1000 actinobacteria strains.</title>
        <authorList>
            <person name="Klenk H.-P."/>
        </authorList>
    </citation>
    <scope>NUCLEOTIDE SEQUENCE [LARGE SCALE GENOMIC DNA]</scope>
    <source>
        <strain evidence="1 2">DSM 13521</strain>
    </source>
</reference>
<sequence length="186" mass="20372">MRSTDDAPATDATITADGRVEVIGDRAIVRLPADASSALPSRGQVAAQVRVDGRAIRTVLEPDGRRGHWLGLDANLVRELTLTAGDRVELAIAPVRQWPEPDVPDDLRSALDDAPDLAGTWSDITPMARWEWVRWVSATRSPATRERRVEVSIDKLRSGKRRPCCFDLSSCTDPELSRGGRLVDPA</sequence>
<dbReference type="InterPro" id="IPR037079">
    <property type="entry name" value="AF2212/PG0164-like_sf"/>
</dbReference>